<dbReference type="PIRSF" id="PIRSF018249">
    <property type="entry name" value="MyrA_prd"/>
    <property type="match status" value="1"/>
</dbReference>
<dbReference type="AlphaFoldDB" id="A0A1Q2CDH7"/>
<dbReference type="GO" id="GO:0008757">
    <property type="term" value="F:S-adenosylmethionine-dependent methyltransferase activity"/>
    <property type="evidence" value="ECO:0007669"/>
    <property type="project" value="InterPro"/>
</dbReference>
<dbReference type="Gene3D" id="3.40.50.150">
    <property type="entry name" value="Vaccinia Virus protein VP39"/>
    <property type="match status" value="1"/>
</dbReference>
<organism evidence="1 2">
    <name type="scientific">Tessaracoccus flavus</name>
    <dbReference type="NCBI Taxonomy" id="1610493"/>
    <lineage>
        <taxon>Bacteria</taxon>
        <taxon>Bacillati</taxon>
        <taxon>Actinomycetota</taxon>
        <taxon>Actinomycetes</taxon>
        <taxon>Propionibacteriales</taxon>
        <taxon>Propionibacteriaceae</taxon>
        <taxon>Tessaracoccus</taxon>
    </lineage>
</organism>
<dbReference type="Pfam" id="PF08241">
    <property type="entry name" value="Methyltransf_11"/>
    <property type="match status" value="1"/>
</dbReference>
<dbReference type="CDD" id="cd02440">
    <property type="entry name" value="AdoMet_MTases"/>
    <property type="match status" value="1"/>
</dbReference>
<gene>
    <name evidence="1" type="ORF">RPIT_04415</name>
</gene>
<dbReference type="RefSeq" id="WP_077341018.1">
    <property type="nucleotide sequence ID" value="NZ_CP019605.1"/>
</dbReference>
<dbReference type="Pfam" id="PF21302">
    <property type="entry name" value="Zn_ribbon_RlmA"/>
    <property type="match status" value="1"/>
</dbReference>
<name>A0A1Q2CDH7_9ACTN</name>
<keyword evidence="2" id="KW-1185">Reference proteome</keyword>
<dbReference type="InterPro" id="IPR048647">
    <property type="entry name" value="RlmA_N"/>
</dbReference>
<dbReference type="OrthoDB" id="108476at2"/>
<accession>A0A1Q2CDH7</accession>
<dbReference type="InterPro" id="IPR016718">
    <property type="entry name" value="rRNA_m1G-MeTrfase_A_prd"/>
</dbReference>
<dbReference type="SUPFAM" id="SSF53335">
    <property type="entry name" value="S-adenosyl-L-methionine-dependent methyltransferases"/>
    <property type="match status" value="1"/>
</dbReference>
<reference evidence="1 2" key="1">
    <citation type="journal article" date="2016" name="Int. J. Syst. Evol. Microbiol.">
        <title>Tessaracoccus flavus sp. nov., isolated from the drainage system of a lindane-producing factory.</title>
        <authorList>
            <person name="Kumari R."/>
            <person name="Singh P."/>
            <person name="Schumann P."/>
            <person name="Lal R."/>
        </authorList>
    </citation>
    <scope>NUCLEOTIDE SEQUENCE [LARGE SCALE GENOMIC DNA]</scope>
    <source>
        <strain evidence="1 2">RP1T</strain>
    </source>
</reference>
<dbReference type="EMBL" id="CP019605">
    <property type="protein sequence ID" value="AQP44151.1"/>
    <property type="molecule type" value="Genomic_DNA"/>
</dbReference>
<evidence type="ECO:0000313" key="2">
    <source>
        <dbReference type="Proteomes" id="UP000188324"/>
    </source>
</evidence>
<dbReference type="InterPro" id="IPR013216">
    <property type="entry name" value="Methyltransf_11"/>
</dbReference>
<dbReference type="Proteomes" id="UP000188324">
    <property type="component" value="Chromosome"/>
</dbReference>
<dbReference type="InterPro" id="IPR029063">
    <property type="entry name" value="SAM-dependent_MTases_sf"/>
</dbReference>
<sequence length="263" mass="27636">MTTVLSQWLRCPVCAADLHETEGSLVCPSRHAFDVARQGYVNLTRRPVPNNADTAPMLDARARFLAAGHYEALADAVAAAAGPAERIVEVGAGTGYYLARALEANPGARGLATDVSPAAAKRAARAHPRAGSIVADTWAGLPLRDGVADVVLCVFAPRNPAEFERVLSPGGTLVVAVPGADHLAELRERYDLLGVDRDKAEAVAASFPGWGHRRTEVRAQLELSADEVADLIAMGPNAFHGPPTTTAPTRTTLAVTVVSLTRP</sequence>
<dbReference type="KEGG" id="tfl:RPIT_04415"/>
<dbReference type="STRING" id="1610493.RPIT_04415"/>
<dbReference type="PANTHER" id="PTHR42912:SF45">
    <property type="entry name" value="23S RRNA (GUANINE(745)-N(1))-METHYLTRANSFERASE"/>
    <property type="match status" value="1"/>
</dbReference>
<dbReference type="PANTHER" id="PTHR42912">
    <property type="entry name" value="METHYLTRANSFERASE"/>
    <property type="match status" value="1"/>
</dbReference>
<evidence type="ECO:0000313" key="1">
    <source>
        <dbReference type="EMBL" id="AQP44151.1"/>
    </source>
</evidence>
<protein>
    <submittedName>
        <fullName evidence="1">Uncharacterized protein</fullName>
    </submittedName>
</protein>
<dbReference type="InterPro" id="IPR050508">
    <property type="entry name" value="Methyltransf_Superfamily"/>
</dbReference>
<proteinExistence type="predicted"/>